<evidence type="ECO:0000256" key="7">
    <source>
        <dbReference type="ARBA" id="ARBA00049897"/>
    </source>
</evidence>
<comment type="subcellular location">
    <subcellularLocation>
        <location evidence="8">Cytoplasm</location>
    </subcellularLocation>
</comment>
<dbReference type="InterPro" id="IPR013785">
    <property type="entry name" value="Aldolase_TIM"/>
</dbReference>
<dbReference type="GO" id="GO:0009229">
    <property type="term" value="P:thiamine diphosphate biosynthetic process"/>
    <property type="evidence" value="ECO:0007669"/>
    <property type="project" value="UniProtKB-UniRule"/>
</dbReference>
<comment type="subunit">
    <text evidence="8">Homotetramer. Forms heterodimers with either ThiH or ThiS.</text>
</comment>
<dbReference type="PANTHER" id="PTHR34266:SF2">
    <property type="entry name" value="THIAZOLE SYNTHASE"/>
    <property type="match status" value="1"/>
</dbReference>
<feature type="active site" description="Schiff-base intermediate with DXP" evidence="8">
    <location>
        <position position="117"/>
    </location>
</feature>
<dbReference type="AlphaFoldDB" id="A0A7I9XTZ7"/>
<evidence type="ECO:0000256" key="5">
    <source>
        <dbReference type="ARBA" id="ARBA00022977"/>
    </source>
</evidence>
<sequence length="284" mass="29285">MADTRSPDWSPEPRVAARSGAEQKLTIADRSFSSRLILGTGGATNLAVLEQALIASGTELTTVAMRRVDAAGGTGLLDVLGRLGITPLPNTAGCHTAAEAVLTARLAREALHTDWVKLEVIADDRTLLPDAVELVRAAEQLVDDGFVVLPYTNDDPALARRLQDTGCAAVMPLGSPIGTGLGITNPHNIEMIVAQAGVPVVLDAGIGTASDAALAMELGCDAVLLASAVTRAADPPTMAAAMAAAVNAGYLARRAGRIPRRFWARASSPPRTGGGLRSGDEARD</sequence>
<comment type="pathway">
    <text evidence="2 8">Cofactor biosynthesis; thiamine diphosphate biosynthesis.</text>
</comment>
<evidence type="ECO:0000256" key="1">
    <source>
        <dbReference type="ARBA" id="ARBA00002834"/>
    </source>
</evidence>
<dbReference type="GO" id="GO:0005737">
    <property type="term" value="C:cytoplasm"/>
    <property type="evidence" value="ECO:0007669"/>
    <property type="project" value="UniProtKB-SubCell"/>
</dbReference>
<organism evidence="11 12">
    <name type="scientific">Mycobacterium botniense</name>
    <dbReference type="NCBI Taxonomy" id="84962"/>
    <lineage>
        <taxon>Bacteria</taxon>
        <taxon>Bacillati</taxon>
        <taxon>Actinomycetota</taxon>
        <taxon>Actinomycetes</taxon>
        <taxon>Mycobacteriales</taxon>
        <taxon>Mycobacteriaceae</taxon>
        <taxon>Mycobacterium</taxon>
    </lineage>
</organism>
<comment type="caution">
    <text evidence="11">The sequence shown here is derived from an EMBL/GenBank/DDBJ whole genome shotgun (WGS) entry which is preliminary data.</text>
</comment>
<feature type="binding site" evidence="8">
    <location>
        <begin position="226"/>
        <end position="227"/>
    </location>
    <ligand>
        <name>1-deoxy-D-xylulose 5-phosphate</name>
        <dbReference type="ChEBI" id="CHEBI:57792"/>
    </ligand>
</feature>
<evidence type="ECO:0000256" key="6">
    <source>
        <dbReference type="ARBA" id="ARBA00023270"/>
    </source>
</evidence>
<dbReference type="Pfam" id="PF05690">
    <property type="entry name" value="ThiG"/>
    <property type="match status" value="1"/>
</dbReference>
<keyword evidence="6 8" id="KW-0704">Schiff base</keyword>
<dbReference type="CDD" id="cd04728">
    <property type="entry name" value="ThiG"/>
    <property type="match status" value="1"/>
</dbReference>
<dbReference type="GO" id="GO:1990107">
    <property type="term" value="F:thiazole synthase activity"/>
    <property type="evidence" value="ECO:0007669"/>
    <property type="project" value="UniProtKB-EC"/>
</dbReference>
<proteinExistence type="inferred from homology"/>
<feature type="domain" description="Thiazole synthase ThiG" evidence="10">
    <location>
        <begin position="26"/>
        <end position="269"/>
    </location>
</feature>
<comment type="function">
    <text evidence="1 8">Catalyzes the rearrangement of 1-deoxy-D-xylulose 5-phosphate (DXP) to produce the thiazole phosphate moiety of thiamine. Sulfur is provided by the thiocarboxylate moiety of the carrier protein ThiS. In vitro, sulfur can be provided by H(2)S.</text>
</comment>
<keyword evidence="8" id="KW-0963">Cytoplasm</keyword>
<dbReference type="UniPathway" id="UPA00060"/>
<dbReference type="EMBL" id="BLKW01000002">
    <property type="protein sequence ID" value="GFG73481.1"/>
    <property type="molecule type" value="Genomic_DNA"/>
</dbReference>
<evidence type="ECO:0000259" key="10">
    <source>
        <dbReference type="Pfam" id="PF05690"/>
    </source>
</evidence>
<dbReference type="PANTHER" id="PTHR34266">
    <property type="entry name" value="THIAZOLE SYNTHASE"/>
    <property type="match status" value="1"/>
</dbReference>
<feature type="region of interest" description="Disordered" evidence="9">
    <location>
        <begin position="262"/>
        <end position="284"/>
    </location>
</feature>
<dbReference type="InterPro" id="IPR008867">
    <property type="entry name" value="ThiG"/>
</dbReference>
<keyword evidence="5 8" id="KW-0784">Thiamine biosynthesis</keyword>
<comment type="similarity">
    <text evidence="8">Belongs to the ThiG family.</text>
</comment>
<keyword evidence="4 8" id="KW-0808">Transferase</keyword>
<comment type="catalytic activity">
    <reaction evidence="7 8">
        <text>[ThiS sulfur-carrier protein]-C-terminal-Gly-aminoethanethioate + 2-iminoacetate + 1-deoxy-D-xylulose 5-phosphate = [ThiS sulfur-carrier protein]-C-terminal Gly-Gly + 2-[(2R,5Z)-2-carboxy-4-methylthiazol-5(2H)-ylidene]ethyl phosphate + 2 H2O + H(+)</text>
        <dbReference type="Rhea" id="RHEA:26297"/>
        <dbReference type="Rhea" id="RHEA-COMP:12909"/>
        <dbReference type="Rhea" id="RHEA-COMP:19908"/>
        <dbReference type="ChEBI" id="CHEBI:15377"/>
        <dbReference type="ChEBI" id="CHEBI:15378"/>
        <dbReference type="ChEBI" id="CHEBI:57792"/>
        <dbReference type="ChEBI" id="CHEBI:62899"/>
        <dbReference type="ChEBI" id="CHEBI:77846"/>
        <dbReference type="ChEBI" id="CHEBI:90778"/>
        <dbReference type="ChEBI" id="CHEBI:232372"/>
        <dbReference type="EC" id="2.8.1.10"/>
    </reaction>
</comment>
<gene>
    <name evidence="8 11" type="primary">thiG</name>
    <name evidence="11" type="ORF">MBOT_08460</name>
</gene>
<name>A0A7I9XTZ7_9MYCO</name>
<evidence type="ECO:0000256" key="3">
    <source>
        <dbReference type="ARBA" id="ARBA00011960"/>
    </source>
</evidence>
<evidence type="ECO:0000256" key="8">
    <source>
        <dbReference type="HAMAP-Rule" id="MF_00443"/>
    </source>
</evidence>
<evidence type="ECO:0000256" key="2">
    <source>
        <dbReference type="ARBA" id="ARBA00004948"/>
    </source>
</evidence>
<dbReference type="HAMAP" id="MF_00443">
    <property type="entry name" value="ThiG"/>
    <property type="match status" value="1"/>
</dbReference>
<evidence type="ECO:0000313" key="12">
    <source>
        <dbReference type="Proteomes" id="UP000465361"/>
    </source>
</evidence>
<reference evidence="11 12" key="1">
    <citation type="journal article" date="2019" name="Emerg. Microbes Infect.">
        <title>Comprehensive subspecies identification of 175 nontuberculous mycobacteria species based on 7547 genomic profiles.</title>
        <authorList>
            <person name="Matsumoto Y."/>
            <person name="Kinjo T."/>
            <person name="Motooka D."/>
            <person name="Nabeya D."/>
            <person name="Jung N."/>
            <person name="Uechi K."/>
            <person name="Horii T."/>
            <person name="Iida T."/>
            <person name="Fujita J."/>
            <person name="Nakamura S."/>
        </authorList>
    </citation>
    <scope>NUCLEOTIDE SEQUENCE [LARGE SCALE GENOMIC DNA]</scope>
    <source>
        <strain evidence="11 12">JCM 17322</strain>
    </source>
</reference>
<dbReference type="EC" id="2.8.1.10" evidence="3 8"/>
<dbReference type="Proteomes" id="UP000465361">
    <property type="component" value="Unassembled WGS sequence"/>
</dbReference>
<feature type="region of interest" description="Disordered" evidence="9">
    <location>
        <begin position="1"/>
        <end position="20"/>
    </location>
</feature>
<dbReference type="SUPFAM" id="SSF110399">
    <property type="entry name" value="ThiG-like"/>
    <property type="match status" value="1"/>
</dbReference>
<dbReference type="InterPro" id="IPR033983">
    <property type="entry name" value="Thiazole_synthase_ThiG"/>
</dbReference>
<feature type="binding site" evidence="8">
    <location>
        <position position="178"/>
    </location>
    <ligand>
        <name>1-deoxy-D-xylulose 5-phosphate</name>
        <dbReference type="ChEBI" id="CHEBI:57792"/>
    </ligand>
</feature>
<accession>A0A7I9XTZ7</accession>
<evidence type="ECO:0000313" key="11">
    <source>
        <dbReference type="EMBL" id="GFG73481.1"/>
    </source>
</evidence>
<evidence type="ECO:0000256" key="4">
    <source>
        <dbReference type="ARBA" id="ARBA00022679"/>
    </source>
</evidence>
<protein>
    <recommendedName>
        <fullName evidence="3 8">Thiazole synthase</fullName>
        <ecNumber evidence="3 8">2.8.1.10</ecNumber>
    </recommendedName>
</protein>
<evidence type="ECO:0000256" key="9">
    <source>
        <dbReference type="SAM" id="MobiDB-lite"/>
    </source>
</evidence>
<dbReference type="Gene3D" id="3.20.20.70">
    <property type="entry name" value="Aldolase class I"/>
    <property type="match status" value="1"/>
</dbReference>
<keyword evidence="12" id="KW-1185">Reference proteome</keyword>
<feature type="binding site" evidence="8">
    <location>
        <begin position="204"/>
        <end position="205"/>
    </location>
    <ligand>
        <name>1-deoxy-D-xylulose 5-phosphate</name>
        <dbReference type="ChEBI" id="CHEBI:57792"/>
    </ligand>
</feature>